<dbReference type="PROSITE" id="PS51257">
    <property type="entry name" value="PROKAR_LIPOPROTEIN"/>
    <property type="match status" value="1"/>
</dbReference>
<dbReference type="InterPro" id="IPR007497">
    <property type="entry name" value="SIMPL/DUF541"/>
</dbReference>
<sequence length="234" mass="25161">MAKPAHLFAGLLAVLTLTACGAQTTTAPAADRDTVSVSGEGSVKARPDVFSLVAVARERGDDIAAMKNTVDQQVQAMLDLADELDIEEKNVTASDIQISPEWEYQPERKLIGHQVSREVTFKVAGMDRYARLADGLADQGLKEVRPAGSEISNADALAKQALEKAVKDAREKAGILARAAGRELGEAVVINAQGYTMPQPMMMRAAMAKEDSMESYRPGEQDVSANVQITFELK</sequence>
<dbReference type="Gene3D" id="3.30.70.2970">
    <property type="entry name" value="Protein of unknown function (DUF541), domain 2"/>
    <property type="match status" value="1"/>
</dbReference>
<dbReference type="PANTHER" id="PTHR34387:SF1">
    <property type="entry name" value="PERIPLASMIC IMMUNOGENIC PROTEIN"/>
    <property type="match status" value="1"/>
</dbReference>
<dbReference type="RefSeq" id="WP_228233146.1">
    <property type="nucleotide sequence ID" value="NZ_ARXL01000035.1"/>
</dbReference>
<accession>A0A9Q3UMK8</accession>
<comment type="caution">
    <text evidence="2">The sequence shown here is derived from an EMBL/GenBank/DDBJ whole genome shotgun (WGS) entry which is preliminary data.</text>
</comment>
<reference evidence="2" key="1">
    <citation type="submission" date="2021-10" db="EMBL/GenBank/DDBJ databases">
        <title>The diversity and Nitrogen Metabolism of Culturable Nitrate-Utilizing Bacteria Within the Oxygen Minimum Zone of the Changjiang (Yangtze River)Estuary.</title>
        <authorList>
            <person name="Zhang D."/>
            <person name="Zheng J."/>
            <person name="Liu S."/>
            <person name="He W."/>
        </authorList>
    </citation>
    <scope>NUCLEOTIDE SEQUENCE</scope>
    <source>
        <strain evidence="2">FXH-223</strain>
    </source>
</reference>
<proteinExistence type="predicted"/>
<dbReference type="PANTHER" id="PTHR34387">
    <property type="entry name" value="SLR1258 PROTEIN"/>
    <property type="match status" value="1"/>
</dbReference>
<dbReference type="PROSITE" id="PS00430">
    <property type="entry name" value="TONB_DEPENDENT_REC_1"/>
    <property type="match status" value="1"/>
</dbReference>
<keyword evidence="3" id="KW-1185">Reference proteome</keyword>
<gene>
    <name evidence="2" type="ORF">LL252_04205</name>
</gene>
<feature type="chain" id="PRO_5040249315" evidence="1">
    <location>
        <begin position="22"/>
        <end position="234"/>
    </location>
</feature>
<protein>
    <submittedName>
        <fullName evidence="2">SIMPL domain-containing protein</fullName>
    </submittedName>
</protein>
<keyword evidence="1" id="KW-0732">Signal</keyword>
<dbReference type="InterPro" id="IPR010916">
    <property type="entry name" value="TonB_box_CS"/>
</dbReference>
<dbReference type="InterPro" id="IPR052022">
    <property type="entry name" value="26kDa_periplasmic_antigen"/>
</dbReference>
<evidence type="ECO:0000313" key="3">
    <source>
        <dbReference type="Proteomes" id="UP001108027"/>
    </source>
</evidence>
<dbReference type="GO" id="GO:0006974">
    <property type="term" value="P:DNA damage response"/>
    <property type="evidence" value="ECO:0007669"/>
    <property type="project" value="TreeGrafter"/>
</dbReference>
<dbReference type="Proteomes" id="UP001108027">
    <property type="component" value="Unassembled WGS sequence"/>
</dbReference>
<dbReference type="EMBL" id="JAJGNA010000003">
    <property type="protein sequence ID" value="MCC4307768.1"/>
    <property type="molecule type" value="Genomic_DNA"/>
</dbReference>
<evidence type="ECO:0000313" key="2">
    <source>
        <dbReference type="EMBL" id="MCC4307768.1"/>
    </source>
</evidence>
<dbReference type="Pfam" id="PF04402">
    <property type="entry name" value="SIMPL"/>
    <property type="match status" value="1"/>
</dbReference>
<name>A0A9Q3UMK8_9GAMM</name>
<organism evidence="2 3">
    <name type="scientific">Alloalcanivorax marinus</name>
    <dbReference type="NCBI Taxonomy" id="1177169"/>
    <lineage>
        <taxon>Bacteria</taxon>
        <taxon>Pseudomonadati</taxon>
        <taxon>Pseudomonadota</taxon>
        <taxon>Gammaproteobacteria</taxon>
        <taxon>Oceanospirillales</taxon>
        <taxon>Alcanivoracaceae</taxon>
        <taxon>Alloalcanivorax</taxon>
    </lineage>
</organism>
<evidence type="ECO:0000256" key="1">
    <source>
        <dbReference type="SAM" id="SignalP"/>
    </source>
</evidence>
<feature type="signal peptide" evidence="1">
    <location>
        <begin position="1"/>
        <end position="21"/>
    </location>
</feature>
<dbReference type="AlphaFoldDB" id="A0A9Q3UMK8"/>
<dbReference type="Gene3D" id="3.30.110.170">
    <property type="entry name" value="Protein of unknown function (DUF541), domain 1"/>
    <property type="match status" value="1"/>
</dbReference>